<evidence type="ECO:0000256" key="6">
    <source>
        <dbReference type="ARBA" id="ARBA00022801"/>
    </source>
</evidence>
<evidence type="ECO:0000256" key="8">
    <source>
        <dbReference type="ARBA" id="ARBA00022842"/>
    </source>
</evidence>
<accession>A0ABP5ATD3</accession>
<gene>
    <name evidence="13" type="primary">fahA</name>
    <name evidence="13" type="ORF">GCM10009737_24450</name>
</gene>
<dbReference type="SUPFAM" id="SSF63433">
    <property type="entry name" value="Fumarylacetoacetate hydrolase, FAH, N-terminal domain"/>
    <property type="match status" value="1"/>
</dbReference>
<proteinExistence type="predicted"/>
<dbReference type="Gene3D" id="3.90.850.10">
    <property type="entry name" value="Fumarylacetoacetase-like, C-terminal domain"/>
    <property type="match status" value="1"/>
</dbReference>
<evidence type="ECO:0000259" key="11">
    <source>
        <dbReference type="Pfam" id="PF01557"/>
    </source>
</evidence>
<feature type="domain" description="Fumarylacetoacetase-like C-terminal" evidence="11">
    <location>
        <begin position="95"/>
        <end position="365"/>
    </location>
</feature>
<evidence type="ECO:0000256" key="5">
    <source>
        <dbReference type="ARBA" id="ARBA00022723"/>
    </source>
</evidence>
<evidence type="ECO:0000256" key="1">
    <source>
        <dbReference type="ARBA" id="ARBA00001913"/>
    </source>
</evidence>
<dbReference type="InterPro" id="IPR036462">
    <property type="entry name" value="Fumarylacetoacetase_N_sf"/>
</dbReference>
<sequence length="386" mass="40601">MSGFGPDHLPYGVFSTPGSDPRVGVRLGDGVIDLAFETGLAHFAEPSLDAFLALGPDAWADTRAEVTRIVTADSFELLPLASVTLHLPFTVADYTDFYCSEHHASAVGRLFRPSADPDADPLLPNWRHLPVGYHGRSGSVVVSGTPVARPRGQVAGPEGPSYGPTGKLDLEAELGFVVGAPTATGTTVAPRDVARHVFGVVGLNDWSARDVQAWEYRPLGPFLGKSFATSVSAWVTPLAALTRAWVPLPGQSPEPLPHLADTSRRPGLDVAVEVLVDGVVVSRPPYASTYWSPGQMLAHLTSNGAALRTGDLFASGTISGPDPEQAGSLLELTHDGTRPLAAFAGRPDADRTWLRDGDEVTLRFSAPGPTGGRLTLGEVTALITPA</sequence>
<organism evidence="13 14">
    <name type="scientific">Nocardioides lentus</name>
    <dbReference type="NCBI Taxonomy" id="338077"/>
    <lineage>
        <taxon>Bacteria</taxon>
        <taxon>Bacillati</taxon>
        <taxon>Actinomycetota</taxon>
        <taxon>Actinomycetes</taxon>
        <taxon>Propionibacteriales</taxon>
        <taxon>Nocardioidaceae</taxon>
        <taxon>Nocardioides</taxon>
    </lineage>
</organism>
<keyword evidence="6" id="KW-0378">Hydrolase</keyword>
<dbReference type="InterPro" id="IPR005959">
    <property type="entry name" value="Fumarylacetoacetase"/>
</dbReference>
<dbReference type="PANTHER" id="PTHR43069:SF2">
    <property type="entry name" value="FUMARYLACETOACETASE"/>
    <property type="match status" value="1"/>
</dbReference>
<keyword evidence="9" id="KW-0828">Tyrosine catabolism</keyword>
<dbReference type="InterPro" id="IPR011234">
    <property type="entry name" value="Fumarylacetoacetase-like_C"/>
</dbReference>
<dbReference type="InterPro" id="IPR015377">
    <property type="entry name" value="Fumarylacetoacetase_N"/>
</dbReference>
<dbReference type="RefSeq" id="WP_344007561.1">
    <property type="nucleotide sequence ID" value="NZ_BAAAMY010000005.1"/>
</dbReference>
<comment type="pathway">
    <text evidence="3">Amino-acid degradation; L-phenylalanine degradation; acetoacetate and fumarate from L-phenylalanine: step 6/6.</text>
</comment>
<keyword evidence="5" id="KW-0479">Metal-binding</keyword>
<comment type="cofactor">
    <cofactor evidence="2">
        <name>Mg(2+)</name>
        <dbReference type="ChEBI" id="CHEBI:18420"/>
    </cofactor>
</comment>
<dbReference type="Pfam" id="PF01557">
    <property type="entry name" value="FAA_hydrolase"/>
    <property type="match status" value="1"/>
</dbReference>
<dbReference type="InterPro" id="IPR036663">
    <property type="entry name" value="Fumarylacetoacetase_C_sf"/>
</dbReference>
<evidence type="ECO:0000256" key="2">
    <source>
        <dbReference type="ARBA" id="ARBA00001946"/>
    </source>
</evidence>
<keyword evidence="10" id="KW-0585">Phenylalanine catabolism</keyword>
<dbReference type="Pfam" id="PF09298">
    <property type="entry name" value="FAA_hydrolase_N"/>
    <property type="match status" value="1"/>
</dbReference>
<evidence type="ECO:0000256" key="7">
    <source>
        <dbReference type="ARBA" id="ARBA00022837"/>
    </source>
</evidence>
<keyword evidence="7" id="KW-0106">Calcium</keyword>
<evidence type="ECO:0000256" key="9">
    <source>
        <dbReference type="ARBA" id="ARBA00022878"/>
    </source>
</evidence>
<dbReference type="EC" id="3.7.1.2" evidence="4"/>
<dbReference type="Gene3D" id="2.30.30.230">
    <property type="entry name" value="Fumarylacetoacetase, N-terminal domain"/>
    <property type="match status" value="1"/>
</dbReference>
<dbReference type="SUPFAM" id="SSF56529">
    <property type="entry name" value="FAH"/>
    <property type="match status" value="1"/>
</dbReference>
<comment type="cofactor">
    <cofactor evidence="1">
        <name>Ca(2+)</name>
        <dbReference type="ChEBI" id="CHEBI:29108"/>
    </cofactor>
</comment>
<dbReference type="EMBL" id="BAAAMY010000005">
    <property type="protein sequence ID" value="GAA1922069.1"/>
    <property type="molecule type" value="Genomic_DNA"/>
</dbReference>
<dbReference type="PANTHER" id="PTHR43069">
    <property type="entry name" value="FUMARYLACETOACETASE"/>
    <property type="match status" value="1"/>
</dbReference>
<evidence type="ECO:0000313" key="13">
    <source>
        <dbReference type="EMBL" id="GAA1922069.1"/>
    </source>
</evidence>
<evidence type="ECO:0000313" key="14">
    <source>
        <dbReference type="Proteomes" id="UP001501612"/>
    </source>
</evidence>
<protein>
    <recommendedName>
        <fullName evidence="4">fumarylacetoacetase</fullName>
        <ecNumber evidence="4">3.7.1.2</ecNumber>
    </recommendedName>
</protein>
<evidence type="ECO:0000259" key="12">
    <source>
        <dbReference type="Pfam" id="PF09298"/>
    </source>
</evidence>
<name>A0ABP5ATD3_9ACTN</name>
<feature type="domain" description="Fumarylacetoacetase N-terminal" evidence="12">
    <location>
        <begin position="8"/>
        <end position="88"/>
    </location>
</feature>
<dbReference type="Proteomes" id="UP001501612">
    <property type="component" value="Unassembled WGS sequence"/>
</dbReference>
<reference evidence="14" key="1">
    <citation type="journal article" date="2019" name="Int. J. Syst. Evol. Microbiol.">
        <title>The Global Catalogue of Microorganisms (GCM) 10K type strain sequencing project: providing services to taxonomists for standard genome sequencing and annotation.</title>
        <authorList>
            <consortium name="The Broad Institute Genomics Platform"/>
            <consortium name="The Broad Institute Genome Sequencing Center for Infectious Disease"/>
            <person name="Wu L."/>
            <person name="Ma J."/>
        </authorList>
    </citation>
    <scope>NUCLEOTIDE SEQUENCE [LARGE SCALE GENOMIC DNA]</scope>
    <source>
        <strain evidence="14">JCM 14046</strain>
    </source>
</reference>
<evidence type="ECO:0000256" key="4">
    <source>
        <dbReference type="ARBA" id="ARBA00012094"/>
    </source>
</evidence>
<evidence type="ECO:0000256" key="10">
    <source>
        <dbReference type="ARBA" id="ARBA00023232"/>
    </source>
</evidence>
<keyword evidence="8" id="KW-0460">Magnesium</keyword>
<evidence type="ECO:0000256" key="3">
    <source>
        <dbReference type="ARBA" id="ARBA00004782"/>
    </source>
</evidence>
<comment type="caution">
    <text evidence="13">The sequence shown here is derived from an EMBL/GenBank/DDBJ whole genome shotgun (WGS) entry which is preliminary data.</text>
</comment>
<keyword evidence="14" id="KW-1185">Reference proteome</keyword>